<dbReference type="InParanoid" id="B3S9D0"/>
<dbReference type="InterPro" id="IPR036116">
    <property type="entry name" value="FN3_sf"/>
</dbReference>
<keyword evidence="3" id="KW-1015">Disulfide bond</keyword>
<keyword evidence="4" id="KW-0675">Receptor</keyword>
<dbReference type="PANTHER" id="PTHR23036">
    <property type="entry name" value="CYTOKINE RECEPTOR"/>
    <property type="match status" value="1"/>
</dbReference>
<dbReference type="RefSeq" id="XP_002116881.1">
    <property type="nucleotide sequence ID" value="XM_002116845.1"/>
</dbReference>
<dbReference type="InterPro" id="IPR013783">
    <property type="entry name" value="Ig-like_fold"/>
</dbReference>
<feature type="domain" description="Fibronectin type-III" evidence="6">
    <location>
        <begin position="5"/>
        <end position="108"/>
    </location>
</feature>
<dbReference type="Pfam" id="PF00041">
    <property type="entry name" value="fn3"/>
    <property type="match status" value="1"/>
</dbReference>
<dbReference type="PANTHER" id="PTHR23036:SF151">
    <property type="entry name" value="FIBRONECTIN TYPE-III DOMAIN-CONTAINING PROTEIN"/>
    <property type="match status" value="1"/>
</dbReference>
<dbReference type="PROSITE" id="PS50853">
    <property type="entry name" value="FN3"/>
    <property type="match status" value="1"/>
</dbReference>
<dbReference type="CDD" id="cd00063">
    <property type="entry name" value="FN3"/>
    <property type="match status" value="1"/>
</dbReference>
<evidence type="ECO:0000256" key="5">
    <source>
        <dbReference type="ARBA" id="ARBA00023180"/>
    </source>
</evidence>
<dbReference type="eggNOG" id="KOG3510">
    <property type="taxonomic scope" value="Eukaryota"/>
</dbReference>
<dbReference type="OrthoDB" id="5969272at2759"/>
<evidence type="ECO:0000256" key="3">
    <source>
        <dbReference type="ARBA" id="ARBA00023157"/>
    </source>
</evidence>
<evidence type="ECO:0000313" key="8">
    <source>
        <dbReference type="Proteomes" id="UP000009022"/>
    </source>
</evidence>
<proteinExistence type="predicted"/>
<protein>
    <recommendedName>
        <fullName evidence="6">Fibronectin type-III domain-containing protein</fullName>
    </recommendedName>
</protein>
<dbReference type="GeneID" id="6758094"/>
<evidence type="ECO:0000313" key="7">
    <source>
        <dbReference type="EMBL" id="EDV20681.1"/>
    </source>
</evidence>
<dbReference type="Gene3D" id="2.60.40.10">
    <property type="entry name" value="Immunoglobulins"/>
    <property type="match status" value="1"/>
</dbReference>
<dbReference type="SUPFAM" id="SSF49265">
    <property type="entry name" value="Fibronectin type III"/>
    <property type="match status" value="1"/>
</dbReference>
<keyword evidence="2" id="KW-0677">Repeat</keyword>
<evidence type="ECO:0000256" key="2">
    <source>
        <dbReference type="ARBA" id="ARBA00022737"/>
    </source>
</evidence>
<dbReference type="SMART" id="SM00060">
    <property type="entry name" value="FN3"/>
    <property type="match status" value="1"/>
</dbReference>
<keyword evidence="1" id="KW-0732">Signal</keyword>
<reference evidence="7 8" key="1">
    <citation type="journal article" date="2008" name="Nature">
        <title>The Trichoplax genome and the nature of placozoans.</title>
        <authorList>
            <person name="Srivastava M."/>
            <person name="Begovic E."/>
            <person name="Chapman J."/>
            <person name="Putnam N.H."/>
            <person name="Hellsten U."/>
            <person name="Kawashima T."/>
            <person name="Kuo A."/>
            <person name="Mitros T."/>
            <person name="Salamov A."/>
            <person name="Carpenter M.L."/>
            <person name="Signorovitch A.Y."/>
            <person name="Moreno M.A."/>
            <person name="Kamm K."/>
            <person name="Grimwood J."/>
            <person name="Schmutz J."/>
            <person name="Shapiro H."/>
            <person name="Grigoriev I.V."/>
            <person name="Buss L.W."/>
            <person name="Schierwater B."/>
            <person name="Dellaporta S.L."/>
            <person name="Rokhsar D.S."/>
        </authorList>
    </citation>
    <scope>NUCLEOTIDE SEQUENCE [LARGE SCALE GENOMIC DNA]</scope>
    <source>
        <strain evidence="7 8">Grell-BS-1999</strain>
    </source>
</reference>
<evidence type="ECO:0000256" key="4">
    <source>
        <dbReference type="ARBA" id="ARBA00023170"/>
    </source>
</evidence>
<evidence type="ECO:0000259" key="6">
    <source>
        <dbReference type="PROSITE" id="PS50853"/>
    </source>
</evidence>
<dbReference type="InterPro" id="IPR003961">
    <property type="entry name" value="FN3_dom"/>
</dbReference>
<dbReference type="InterPro" id="IPR050379">
    <property type="entry name" value="Type-I_Cytokine_Rcpt"/>
</dbReference>
<evidence type="ECO:0000256" key="1">
    <source>
        <dbReference type="ARBA" id="ARBA00022729"/>
    </source>
</evidence>
<keyword evidence="5" id="KW-0325">Glycoprotein</keyword>
<dbReference type="STRING" id="10228.B3S9D0"/>
<dbReference type="KEGG" id="tad:TRIADDRAFT_31561"/>
<dbReference type="Proteomes" id="UP000009022">
    <property type="component" value="Unassembled WGS sequence"/>
</dbReference>
<dbReference type="CTD" id="6758094"/>
<keyword evidence="8" id="KW-1185">Reference proteome</keyword>
<gene>
    <name evidence="7" type="ORF">TRIADDRAFT_31561</name>
</gene>
<sequence>APSSYPRNITVIALSSTSIYITWQSLRFVDRNGIITSYTICYNSTQWNDNGVVQVGSSTTNTFLLGNSRNYTVFNMKYFSKYKISIQAFTIAGVSPRSNEYIINTLESGMF</sequence>
<dbReference type="FunFam" id="2.60.40.10:FF:000028">
    <property type="entry name" value="Neuronal cell adhesion molecule"/>
    <property type="match status" value="1"/>
</dbReference>
<dbReference type="AlphaFoldDB" id="B3S9D0"/>
<accession>B3S9D0</accession>
<feature type="non-terminal residue" evidence="7">
    <location>
        <position position="1"/>
    </location>
</feature>
<name>B3S9D0_TRIAD</name>
<dbReference type="EMBL" id="DS985258">
    <property type="protein sequence ID" value="EDV20681.1"/>
    <property type="molecule type" value="Genomic_DNA"/>
</dbReference>
<organism evidence="7 8">
    <name type="scientific">Trichoplax adhaerens</name>
    <name type="common">Trichoplax reptans</name>
    <dbReference type="NCBI Taxonomy" id="10228"/>
    <lineage>
        <taxon>Eukaryota</taxon>
        <taxon>Metazoa</taxon>
        <taxon>Placozoa</taxon>
        <taxon>Uniplacotomia</taxon>
        <taxon>Trichoplacea</taxon>
        <taxon>Trichoplacidae</taxon>
        <taxon>Trichoplax</taxon>
    </lineage>
</organism>
<dbReference type="HOGENOM" id="CLU_181182_0_0_1"/>
<dbReference type="PhylomeDB" id="B3S9D0"/>